<name>C1CZ34_DEIDV</name>
<evidence type="ECO:0000256" key="3">
    <source>
        <dbReference type="ARBA" id="ARBA00022475"/>
    </source>
</evidence>
<evidence type="ECO:0000256" key="2">
    <source>
        <dbReference type="ARBA" id="ARBA00022448"/>
    </source>
</evidence>
<dbReference type="Pfam" id="PF07690">
    <property type="entry name" value="MFS_1"/>
    <property type="match status" value="1"/>
</dbReference>
<dbReference type="PaxDb" id="546414-Deide_02630"/>
<feature type="transmembrane region" description="Helical" evidence="7">
    <location>
        <begin position="105"/>
        <end position="124"/>
    </location>
</feature>
<protein>
    <submittedName>
        <fullName evidence="9">Putative Major facilitator superfamily MFS_1 transporter</fullName>
    </submittedName>
</protein>
<feature type="transmembrane region" description="Helical" evidence="7">
    <location>
        <begin position="20"/>
        <end position="44"/>
    </location>
</feature>
<dbReference type="RefSeq" id="WP_012692195.1">
    <property type="nucleotide sequence ID" value="NC_012526.1"/>
</dbReference>
<dbReference type="AlphaFoldDB" id="C1CZ34"/>
<dbReference type="Gene3D" id="1.20.1250.20">
    <property type="entry name" value="MFS general substrate transporter like domains"/>
    <property type="match status" value="1"/>
</dbReference>
<reference evidence="9 10" key="1">
    <citation type="journal article" date="2009" name="PLoS Genet.">
        <title>Alliance of proteomics and genomics to unravel the specificities of Sahara bacterium Deinococcus deserti.</title>
        <authorList>
            <person name="de Groot A."/>
            <person name="Dulermo R."/>
            <person name="Ortet P."/>
            <person name="Blanchard L."/>
            <person name="Guerin P."/>
            <person name="Fernandez B."/>
            <person name="Vacherie B."/>
            <person name="Dossat C."/>
            <person name="Jolivet E."/>
            <person name="Siguier P."/>
            <person name="Chandler M."/>
            <person name="Barakat M."/>
            <person name="Dedieu A."/>
            <person name="Barbe V."/>
            <person name="Heulin T."/>
            <person name="Sommer S."/>
            <person name="Achouak W."/>
            <person name="Armengaud J."/>
        </authorList>
    </citation>
    <scope>NUCLEOTIDE SEQUENCE [LARGE SCALE GENOMIC DNA]</scope>
    <source>
        <strain evidence="10">DSM 17065 / CIP 109153 / LMG 22923 / VCD115</strain>
    </source>
</reference>
<dbReference type="HOGENOM" id="CLU_001265_60_4_0"/>
<proteinExistence type="predicted"/>
<dbReference type="PANTHER" id="PTHR23517">
    <property type="entry name" value="RESISTANCE PROTEIN MDTM, PUTATIVE-RELATED-RELATED"/>
    <property type="match status" value="1"/>
</dbReference>
<dbReference type="PROSITE" id="PS50850">
    <property type="entry name" value="MFS"/>
    <property type="match status" value="1"/>
</dbReference>
<organism evidence="9 10">
    <name type="scientific">Deinococcus deserti (strain DSM 17065 / CIP 109153 / LMG 22923 / VCD115)</name>
    <dbReference type="NCBI Taxonomy" id="546414"/>
    <lineage>
        <taxon>Bacteria</taxon>
        <taxon>Thermotogati</taxon>
        <taxon>Deinococcota</taxon>
        <taxon>Deinococci</taxon>
        <taxon>Deinococcales</taxon>
        <taxon>Deinococcaceae</taxon>
        <taxon>Deinococcus</taxon>
    </lineage>
</organism>
<dbReference type="SUPFAM" id="SSF103473">
    <property type="entry name" value="MFS general substrate transporter"/>
    <property type="match status" value="1"/>
</dbReference>
<dbReference type="GO" id="GO:0005886">
    <property type="term" value="C:plasma membrane"/>
    <property type="evidence" value="ECO:0007669"/>
    <property type="project" value="UniProtKB-SubCell"/>
</dbReference>
<feature type="domain" description="Major facilitator superfamily (MFS) profile" evidence="8">
    <location>
        <begin position="18"/>
        <end position="390"/>
    </location>
</feature>
<comment type="subcellular location">
    <subcellularLocation>
        <location evidence="1">Cell membrane</location>
        <topology evidence="1">Multi-pass membrane protein</topology>
    </subcellularLocation>
</comment>
<evidence type="ECO:0000256" key="1">
    <source>
        <dbReference type="ARBA" id="ARBA00004651"/>
    </source>
</evidence>
<feature type="transmembrane region" description="Helical" evidence="7">
    <location>
        <begin position="302"/>
        <end position="324"/>
    </location>
</feature>
<dbReference type="InterPro" id="IPR036259">
    <property type="entry name" value="MFS_trans_sf"/>
</dbReference>
<dbReference type="InterPro" id="IPR011701">
    <property type="entry name" value="MFS"/>
</dbReference>
<keyword evidence="5 7" id="KW-1133">Transmembrane helix</keyword>
<feature type="transmembrane region" description="Helical" evidence="7">
    <location>
        <begin position="278"/>
        <end position="296"/>
    </location>
</feature>
<evidence type="ECO:0000256" key="4">
    <source>
        <dbReference type="ARBA" id="ARBA00022692"/>
    </source>
</evidence>
<evidence type="ECO:0000313" key="10">
    <source>
        <dbReference type="Proteomes" id="UP000002208"/>
    </source>
</evidence>
<feature type="transmembrane region" description="Helical" evidence="7">
    <location>
        <begin position="212"/>
        <end position="231"/>
    </location>
</feature>
<dbReference type="KEGG" id="ddr:Deide_02630"/>
<keyword evidence="4 7" id="KW-0812">Transmembrane</keyword>
<evidence type="ECO:0000259" key="8">
    <source>
        <dbReference type="PROSITE" id="PS50850"/>
    </source>
</evidence>
<feature type="transmembrane region" description="Helical" evidence="7">
    <location>
        <begin position="251"/>
        <end position="271"/>
    </location>
</feature>
<dbReference type="STRING" id="546414.Deide_02630"/>
<feature type="transmembrane region" description="Helical" evidence="7">
    <location>
        <begin position="366"/>
        <end position="385"/>
    </location>
</feature>
<dbReference type="eggNOG" id="COG2814">
    <property type="taxonomic scope" value="Bacteria"/>
</dbReference>
<dbReference type="PANTHER" id="PTHR23517:SF3">
    <property type="entry name" value="INTEGRAL MEMBRANE TRANSPORT PROTEIN"/>
    <property type="match status" value="1"/>
</dbReference>
<dbReference type="Proteomes" id="UP000002208">
    <property type="component" value="Chromosome"/>
</dbReference>
<sequence>MHLPLSHLNAVYRAYPSQFWVLWVGTLINRLGEFVVPLLGFYLVSSLGMSTVQVSLVLSVLGVGRFVAEGLGGTLSDRLGTGATMILALSGGAVMLLGLSTATSFPGVLLGTLLFSLFTALYKPAASSAVAELTTGAQRTRAYNLLYWAINVGASVAPALGGWLSGMSFRLLFYLDAATMAVYALLLGLAHRRTRRPARNKDRKTTLLPRDPLLWSFCLASLLFGMTYQSYKLLALVFAQQGFSAVQYGQALSLNGLIVVLLGLPLGHAISLSNHPRWQAAGALLLGAGFLIHAFAQTFAVHLAAIFVWSVGEVVAYSISKSIIAELGPPEQRGSYIGLVGSMAGLATLLAPLLGGMILARFGAGPLWVSVAGLAFLAALMYWRLEPAVTSRRNRPAPA</sequence>
<evidence type="ECO:0000256" key="6">
    <source>
        <dbReference type="ARBA" id="ARBA00023136"/>
    </source>
</evidence>
<evidence type="ECO:0000313" key="9">
    <source>
        <dbReference type="EMBL" id="ACO45072.1"/>
    </source>
</evidence>
<feature type="transmembrane region" description="Helical" evidence="7">
    <location>
        <begin position="145"/>
        <end position="165"/>
    </location>
</feature>
<dbReference type="EMBL" id="CP001114">
    <property type="protein sequence ID" value="ACO45072.1"/>
    <property type="molecule type" value="Genomic_DNA"/>
</dbReference>
<feature type="transmembrane region" description="Helical" evidence="7">
    <location>
        <begin position="336"/>
        <end position="360"/>
    </location>
</feature>
<keyword evidence="2" id="KW-0813">Transport</keyword>
<dbReference type="InterPro" id="IPR020846">
    <property type="entry name" value="MFS_dom"/>
</dbReference>
<gene>
    <name evidence="9" type="ordered locus">Deide_02630</name>
</gene>
<accession>C1CZ34</accession>
<feature type="transmembrane region" description="Helical" evidence="7">
    <location>
        <begin position="50"/>
        <end position="67"/>
    </location>
</feature>
<dbReference type="GO" id="GO:0022857">
    <property type="term" value="F:transmembrane transporter activity"/>
    <property type="evidence" value="ECO:0007669"/>
    <property type="project" value="InterPro"/>
</dbReference>
<evidence type="ECO:0000256" key="7">
    <source>
        <dbReference type="SAM" id="Phobius"/>
    </source>
</evidence>
<keyword evidence="3" id="KW-1003">Cell membrane</keyword>
<keyword evidence="6 7" id="KW-0472">Membrane</keyword>
<dbReference type="InterPro" id="IPR050171">
    <property type="entry name" value="MFS_Transporters"/>
</dbReference>
<keyword evidence="10" id="KW-1185">Reference proteome</keyword>
<dbReference type="OrthoDB" id="9793283at2"/>
<feature type="transmembrane region" description="Helical" evidence="7">
    <location>
        <begin position="171"/>
        <end position="191"/>
    </location>
</feature>
<evidence type="ECO:0000256" key="5">
    <source>
        <dbReference type="ARBA" id="ARBA00022989"/>
    </source>
</evidence>